<dbReference type="OrthoDB" id="543560at2"/>
<keyword evidence="1" id="KW-0732">Signal</keyword>
<feature type="chain" id="PRO_5021349726" evidence="1">
    <location>
        <begin position="17"/>
        <end position="634"/>
    </location>
</feature>
<gene>
    <name evidence="2" type="ORF">EUV02_01890</name>
</gene>
<reference evidence="2 3" key="1">
    <citation type="submission" date="2019-02" db="EMBL/GenBank/DDBJ databases">
        <title>Polymorphobacter sp. isolated from the lake at the Tibet of China.</title>
        <authorList>
            <person name="Li A."/>
        </authorList>
    </citation>
    <scope>NUCLEOTIDE SEQUENCE [LARGE SCALE GENOMIC DNA]</scope>
    <source>
        <strain evidence="2 3">DJ1R-1</strain>
    </source>
</reference>
<dbReference type="EMBL" id="SIHO01000001">
    <property type="protein sequence ID" value="TFU05800.1"/>
    <property type="molecule type" value="Genomic_DNA"/>
</dbReference>
<dbReference type="Pfam" id="PF12228">
    <property type="entry name" value="DUF3604"/>
    <property type="match status" value="1"/>
</dbReference>
<protein>
    <submittedName>
        <fullName evidence="2">DUF3604 domain-containing protein</fullName>
    </submittedName>
</protein>
<name>A0A4Y9ER53_9SPHN</name>
<evidence type="ECO:0000256" key="1">
    <source>
        <dbReference type="SAM" id="SignalP"/>
    </source>
</evidence>
<sequence length="634" mass="68846">MRVSFGMLLLAGVSVAGVTALLLPPVTAPVAATNAAPGLARGSYLPDADRKYPTRVLWGDEHLHTGWSGDASLGGTTLTPEDAVRFARGETVKSSTGEDAKLDVPLDWLAVTDHSDGYGTASELRAGNPEMLADPTAKRWAAMTAAGGAQARAAQLEAINAQATGTLPKIMMDPKWMKQAWAKSIAIMDKYNEPGRFTALIGYEWTSNGGNGDNLHRNLIFRDAADKAGQVRPLTTFETDDPAVLWRWMAGYEKKTGGRVLAIPHNANLSNGRMFEDQQYDGEPITREWAEMRARWEPLYEYYQFKGASEAHPALSPTDEFANFEIWDTANLNGKTKQPGMVAGEYARTGLERGMVIGARVGVNPFKFGAAAGTDAHTGLSTPVESNYWAKGAPAADTWNAVHRKEDSGYVRRTWTQAAQGVTGVWANANTRDAIWDAMMRKETYASSGPRITLRFFGGYGFDAADARADKLVAAGYAKGVPMGGDLKPAQGAVPTFLVAAMKDPRGANLDRVQVIKGWLDADGKPREAIFDVVWSSPAKRKPVAGKLPPVGDTVDVANASYRNSIGASELVGSFRDPGFDPRQRAFYYARAIEIPTPRWTAYDAKRFKVKMAPEVTMKLQERAVSSPIWYTPA</sequence>
<dbReference type="InterPro" id="IPR022028">
    <property type="entry name" value="DUF3604"/>
</dbReference>
<feature type="signal peptide" evidence="1">
    <location>
        <begin position="1"/>
        <end position="16"/>
    </location>
</feature>
<dbReference type="Proteomes" id="UP000297737">
    <property type="component" value="Unassembled WGS sequence"/>
</dbReference>
<organism evidence="2 3">
    <name type="scientific">Glacieibacterium arshaanense</name>
    <dbReference type="NCBI Taxonomy" id="2511025"/>
    <lineage>
        <taxon>Bacteria</taxon>
        <taxon>Pseudomonadati</taxon>
        <taxon>Pseudomonadota</taxon>
        <taxon>Alphaproteobacteria</taxon>
        <taxon>Sphingomonadales</taxon>
        <taxon>Sphingosinicellaceae</taxon>
        <taxon>Glacieibacterium</taxon>
    </lineage>
</organism>
<dbReference type="AlphaFoldDB" id="A0A4Y9ER53"/>
<comment type="caution">
    <text evidence="2">The sequence shown here is derived from an EMBL/GenBank/DDBJ whole genome shotgun (WGS) entry which is preliminary data.</text>
</comment>
<keyword evidence="3" id="KW-1185">Reference proteome</keyword>
<dbReference type="InterPro" id="IPR016195">
    <property type="entry name" value="Pol/histidinol_Pase-like"/>
</dbReference>
<proteinExistence type="predicted"/>
<dbReference type="SUPFAM" id="SSF89550">
    <property type="entry name" value="PHP domain-like"/>
    <property type="match status" value="1"/>
</dbReference>
<evidence type="ECO:0000313" key="3">
    <source>
        <dbReference type="Proteomes" id="UP000297737"/>
    </source>
</evidence>
<accession>A0A4Y9ER53</accession>
<dbReference type="Gene3D" id="3.20.20.140">
    <property type="entry name" value="Metal-dependent hydrolases"/>
    <property type="match status" value="1"/>
</dbReference>
<dbReference type="RefSeq" id="WP_135244525.1">
    <property type="nucleotide sequence ID" value="NZ_SIHO01000001.1"/>
</dbReference>
<evidence type="ECO:0000313" key="2">
    <source>
        <dbReference type="EMBL" id="TFU05800.1"/>
    </source>
</evidence>